<accession>A0A493TGD8</accession>
<reference evidence="4" key="2">
    <citation type="submission" date="2025-08" db="UniProtKB">
        <authorList>
            <consortium name="Ensembl"/>
        </authorList>
    </citation>
    <scope>IDENTIFICATION</scope>
</reference>
<dbReference type="SUPFAM" id="SSF47874">
    <property type="entry name" value="Annexin"/>
    <property type="match status" value="1"/>
</dbReference>
<evidence type="ECO:0000256" key="1">
    <source>
        <dbReference type="ARBA" id="ARBA00007831"/>
    </source>
</evidence>
<comment type="similarity">
    <text evidence="1">Belongs to the annexin family.</text>
</comment>
<dbReference type="GO" id="GO:0012506">
    <property type="term" value="C:vesicle membrane"/>
    <property type="evidence" value="ECO:0007669"/>
    <property type="project" value="TreeGrafter"/>
</dbReference>
<reference evidence="4" key="3">
    <citation type="submission" date="2025-09" db="UniProtKB">
        <authorList>
            <consortium name="Ensembl"/>
        </authorList>
    </citation>
    <scope>IDENTIFICATION</scope>
</reference>
<dbReference type="Proteomes" id="UP000016666">
    <property type="component" value="Unassembled WGS sequence"/>
</dbReference>
<keyword evidence="3" id="KW-0041">Annexin</keyword>
<dbReference type="InterPro" id="IPR037104">
    <property type="entry name" value="Annexin_sf"/>
</dbReference>
<dbReference type="GO" id="GO:0005886">
    <property type="term" value="C:plasma membrane"/>
    <property type="evidence" value="ECO:0007669"/>
    <property type="project" value="TreeGrafter"/>
</dbReference>
<dbReference type="Ensembl" id="ENSAPLT00000036836.1">
    <property type="protein sequence ID" value="ENSAPLP00000024961.1"/>
    <property type="gene ID" value="ENSAPLG00000027057.1"/>
</dbReference>
<protein>
    <submittedName>
        <fullName evidence="4">Uncharacterized protein</fullName>
    </submittedName>
</protein>
<keyword evidence="2" id="KW-0677">Repeat</keyword>
<sequence length="181" mass="19284">GEARGTVQPAASFNDDGDAQVLRKAMKGLGKQQPLLLAPRGDELWVGGSVPGYGLGAAALAAVLAGTDEGAIIDVVTKRSNAQRQQIIKAYKAHYGRVLLAPLPPHRPRPSRSNLLPSLKEILLGTWWAALLCPITTPPWQKEVFRAASHLGCTSSPGEHPFPFVFPILEASRASMSPNPP</sequence>
<dbReference type="SMART" id="SM00335">
    <property type="entry name" value="ANX"/>
    <property type="match status" value="1"/>
</dbReference>
<dbReference type="GO" id="GO:0001786">
    <property type="term" value="F:phosphatidylserine binding"/>
    <property type="evidence" value="ECO:0007669"/>
    <property type="project" value="TreeGrafter"/>
</dbReference>
<dbReference type="PROSITE" id="PS51897">
    <property type="entry name" value="ANNEXIN_2"/>
    <property type="match status" value="1"/>
</dbReference>
<evidence type="ECO:0000313" key="4">
    <source>
        <dbReference type="Ensembl" id="ENSAPLP00000024961.1"/>
    </source>
</evidence>
<evidence type="ECO:0000256" key="2">
    <source>
        <dbReference type="ARBA" id="ARBA00022737"/>
    </source>
</evidence>
<dbReference type="InterPro" id="IPR018502">
    <property type="entry name" value="Annexin_repeat"/>
</dbReference>
<dbReference type="Pfam" id="PF00191">
    <property type="entry name" value="Annexin"/>
    <property type="match status" value="1"/>
</dbReference>
<dbReference type="GO" id="GO:0005509">
    <property type="term" value="F:calcium ion binding"/>
    <property type="evidence" value="ECO:0007669"/>
    <property type="project" value="InterPro"/>
</dbReference>
<evidence type="ECO:0000256" key="3">
    <source>
        <dbReference type="ARBA" id="ARBA00023216"/>
    </source>
</evidence>
<dbReference type="PANTHER" id="PTHR10502">
    <property type="entry name" value="ANNEXIN"/>
    <property type="match status" value="1"/>
</dbReference>
<dbReference type="GO" id="GO:0005544">
    <property type="term" value="F:calcium-dependent phospholipid binding"/>
    <property type="evidence" value="ECO:0007669"/>
    <property type="project" value="InterPro"/>
</dbReference>
<dbReference type="PANTHER" id="PTHR10502:SF102">
    <property type="entry name" value="ANNEXIN B11"/>
    <property type="match status" value="1"/>
</dbReference>
<keyword evidence="5" id="KW-1185">Reference proteome</keyword>
<evidence type="ECO:0000313" key="5">
    <source>
        <dbReference type="Proteomes" id="UP000016666"/>
    </source>
</evidence>
<name>A0A493TGD8_ANAPP</name>
<dbReference type="Gene3D" id="1.10.220.10">
    <property type="entry name" value="Annexin"/>
    <property type="match status" value="1"/>
</dbReference>
<dbReference type="GO" id="GO:0005737">
    <property type="term" value="C:cytoplasm"/>
    <property type="evidence" value="ECO:0007669"/>
    <property type="project" value="TreeGrafter"/>
</dbReference>
<reference evidence="5" key="1">
    <citation type="submission" date="2017-10" db="EMBL/GenBank/DDBJ databases">
        <title>A new Pekin duck reference genome.</title>
        <authorList>
            <person name="Hou Z.-C."/>
            <person name="Zhou Z.-K."/>
            <person name="Zhu F."/>
            <person name="Hou S.-S."/>
        </authorList>
    </citation>
    <scope>NUCLEOTIDE SEQUENCE [LARGE SCALE GENOMIC DNA]</scope>
</reference>
<organism evidence="4 5">
    <name type="scientific">Anas platyrhynchos platyrhynchos</name>
    <name type="common">Northern mallard</name>
    <dbReference type="NCBI Taxonomy" id="8840"/>
    <lineage>
        <taxon>Eukaryota</taxon>
        <taxon>Metazoa</taxon>
        <taxon>Chordata</taxon>
        <taxon>Craniata</taxon>
        <taxon>Vertebrata</taxon>
        <taxon>Euteleostomi</taxon>
        <taxon>Archelosauria</taxon>
        <taxon>Archosauria</taxon>
        <taxon>Dinosauria</taxon>
        <taxon>Saurischia</taxon>
        <taxon>Theropoda</taxon>
        <taxon>Coelurosauria</taxon>
        <taxon>Aves</taxon>
        <taxon>Neognathae</taxon>
        <taxon>Galloanserae</taxon>
        <taxon>Anseriformes</taxon>
        <taxon>Anatidae</taxon>
        <taxon>Anatinae</taxon>
        <taxon>Anas</taxon>
    </lineage>
</organism>
<dbReference type="AlphaFoldDB" id="A0A493TGD8"/>
<dbReference type="GO" id="GO:0005634">
    <property type="term" value="C:nucleus"/>
    <property type="evidence" value="ECO:0007669"/>
    <property type="project" value="TreeGrafter"/>
</dbReference>
<proteinExistence type="inferred from homology"/>
<dbReference type="STRING" id="8840.ENSAPLP00000024961"/>